<dbReference type="InterPro" id="IPR016181">
    <property type="entry name" value="Acyl_CoA_acyltransferase"/>
</dbReference>
<keyword evidence="3" id="KW-1185">Reference proteome</keyword>
<dbReference type="PROSITE" id="PS51186">
    <property type="entry name" value="GNAT"/>
    <property type="match status" value="1"/>
</dbReference>
<reference evidence="2 3" key="1">
    <citation type="submission" date="2020-07" db="EMBL/GenBank/DDBJ databases">
        <title>A new beta-1,3-glucan-decomposing anaerobic bacterium isolated from anoxic soil subjected to biological soil disinfestation.</title>
        <authorList>
            <person name="Ueki A."/>
            <person name="Tonouchi A."/>
        </authorList>
    </citation>
    <scope>NUCLEOTIDE SEQUENCE [LARGE SCALE GENOMIC DNA]</scope>
    <source>
        <strain evidence="2 3">TW1</strain>
    </source>
</reference>
<dbReference type="PANTHER" id="PTHR43415">
    <property type="entry name" value="SPERMIDINE N(1)-ACETYLTRANSFERASE"/>
    <property type="match status" value="1"/>
</dbReference>
<keyword evidence="2" id="KW-0808">Transferase</keyword>
<dbReference type="EMBL" id="BLZR01000001">
    <property type="protein sequence ID" value="GFP77719.1"/>
    <property type="molecule type" value="Genomic_DNA"/>
</dbReference>
<dbReference type="SUPFAM" id="SSF55729">
    <property type="entry name" value="Acyl-CoA N-acyltransferases (Nat)"/>
    <property type="match status" value="1"/>
</dbReference>
<proteinExistence type="predicted"/>
<dbReference type="PANTHER" id="PTHR43415:SF3">
    <property type="entry name" value="GNAT-FAMILY ACETYLTRANSFERASE"/>
    <property type="match status" value="1"/>
</dbReference>
<dbReference type="RefSeq" id="WP_183279082.1">
    <property type="nucleotide sequence ID" value="NZ_BLZR01000001.1"/>
</dbReference>
<evidence type="ECO:0000259" key="1">
    <source>
        <dbReference type="PROSITE" id="PS51186"/>
    </source>
</evidence>
<evidence type="ECO:0000313" key="3">
    <source>
        <dbReference type="Proteomes" id="UP000580568"/>
    </source>
</evidence>
<name>A0A6V8SKG2_9CLOT</name>
<evidence type="ECO:0000313" key="2">
    <source>
        <dbReference type="EMBL" id="GFP77719.1"/>
    </source>
</evidence>
<comment type="caution">
    <text evidence="2">The sequence shown here is derived from an EMBL/GenBank/DDBJ whole genome shotgun (WGS) entry which is preliminary data.</text>
</comment>
<gene>
    <name evidence="2" type="ORF">bsdtw1_03888</name>
</gene>
<protein>
    <submittedName>
        <fullName evidence="2">Spermidine N(1)-acetyltransferase</fullName>
    </submittedName>
</protein>
<accession>A0A6V8SKG2</accession>
<dbReference type="Gene3D" id="3.40.630.30">
    <property type="match status" value="1"/>
</dbReference>
<dbReference type="Pfam" id="PF13302">
    <property type="entry name" value="Acetyltransf_3"/>
    <property type="match status" value="1"/>
</dbReference>
<sequence>MYYGEKVCLRAYKEEDIPRAVEMVNDSELKKLLVTGIPFPMTSWEEEEWVKSQKSTDTGGYNFAIEDIQTKKYIGGCGIQKVNWLARTATVGIMIGDKDYWGKGYGTDAMKVLLDFIFNNMNINKVKLAVFSFNKRAQKSYEKCGFVVEGVLKDELFKEGKYYDEIVMAAFRK</sequence>
<dbReference type="InterPro" id="IPR000182">
    <property type="entry name" value="GNAT_dom"/>
</dbReference>
<dbReference type="GO" id="GO:0016747">
    <property type="term" value="F:acyltransferase activity, transferring groups other than amino-acyl groups"/>
    <property type="evidence" value="ECO:0007669"/>
    <property type="project" value="InterPro"/>
</dbReference>
<dbReference type="AlphaFoldDB" id="A0A6V8SKG2"/>
<dbReference type="Proteomes" id="UP000580568">
    <property type="component" value="Unassembled WGS sequence"/>
</dbReference>
<feature type="domain" description="N-acetyltransferase" evidence="1">
    <location>
        <begin position="7"/>
        <end position="173"/>
    </location>
</feature>
<organism evidence="2 3">
    <name type="scientific">Clostridium fungisolvens</name>
    <dbReference type="NCBI Taxonomy" id="1604897"/>
    <lineage>
        <taxon>Bacteria</taxon>
        <taxon>Bacillati</taxon>
        <taxon>Bacillota</taxon>
        <taxon>Clostridia</taxon>
        <taxon>Eubacteriales</taxon>
        <taxon>Clostridiaceae</taxon>
        <taxon>Clostridium</taxon>
    </lineage>
</organism>